<keyword evidence="3" id="KW-1185">Reference proteome</keyword>
<organism evidence="2 3">
    <name type="scientific">Mycolicibacillus trivialis</name>
    <dbReference type="NCBI Taxonomy" id="1798"/>
    <lineage>
        <taxon>Bacteria</taxon>
        <taxon>Bacillati</taxon>
        <taxon>Actinomycetota</taxon>
        <taxon>Actinomycetes</taxon>
        <taxon>Mycobacteriales</taxon>
        <taxon>Mycobacteriaceae</taxon>
        <taxon>Mycolicibacillus</taxon>
    </lineage>
</organism>
<dbReference type="Proteomes" id="UP000193090">
    <property type="component" value="Unassembled WGS sequence"/>
</dbReference>
<name>A0A1X2ELT0_9MYCO</name>
<dbReference type="GO" id="GO:0003677">
    <property type="term" value="F:DNA binding"/>
    <property type="evidence" value="ECO:0007669"/>
    <property type="project" value="InterPro"/>
</dbReference>
<dbReference type="AlphaFoldDB" id="A0A1X2ELT0"/>
<dbReference type="OrthoDB" id="6401124at2"/>
<sequence length="84" mass="9003">MTQPEPEFYDSAYRDAGWSTNLGQLVYVTRAGAGLTQSDLADAMGTSQSAIASYESGSRMPGIDTLKRLAEACGKKLHISIETD</sequence>
<feature type="domain" description="HTH cro/C1-type" evidence="1">
    <location>
        <begin position="30"/>
        <end position="80"/>
    </location>
</feature>
<gene>
    <name evidence="2" type="ORF">AWC30_06920</name>
</gene>
<accession>A0A1X2ELT0</accession>
<dbReference type="STRING" id="1798.AWC30_06920"/>
<protein>
    <recommendedName>
        <fullName evidence="1">HTH cro/C1-type domain-containing protein</fullName>
    </recommendedName>
</protein>
<evidence type="ECO:0000259" key="1">
    <source>
        <dbReference type="PROSITE" id="PS50943"/>
    </source>
</evidence>
<dbReference type="SUPFAM" id="SSF47413">
    <property type="entry name" value="lambda repressor-like DNA-binding domains"/>
    <property type="match status" value="1"/>
</dbReference>
<comment type="caution">
    <text evidence="2">The sequence shown here is derived from an EMBL/GenBank/DDBJ whole genome shotgun (WGS) entry which is preliminary data.</text>
</comment>
<dbReference type="RefSeq" id="WP_085109405.1">
    <property type="nucleotide sequence ID" value="NZ_JACKSN010000054.1"/>
</dbReference>
<dbReference type="CDD" id="cd00093">
    <property type="entry name" value="HTH_XRE"/>
    <property type="match status" value="1"/>
</dbReference>
<dbReference type="Gene3D" id="1.10.260.40">
    <property type="entry name" value="lambda repressor-like DNA-binding domains"/>
    <property type="match status" value="1"/>
</dbReference>
<proteinExistence type="predicted"/>
<reference evidence="2 3" key="1">
    <citation type="submission" date="2016-01" db="EMBL/GenBank/DDBJ databases">
        <title>The new phylogeny of the genus Mycobacterium.</title>
        <authorList>
            <person name="Tarcisio F."/>
            <person name="Conor M."/>
            <person name="Antonella G."/>
            <person name="Elisabetta G."/>
            <person name="Giulia F.S."/>
            <person name="Sara T."/>
            <person name="Anna F."/>
            <person name="Clotilde B."/>
            <person name="Roberto B."/>
            <person name="Veronica D.S."/>
            <person name="Fabio R."/>
            <person name="Monica P."/>
            <person name="Olivier J."/>
            <person name="Enrico T."/>
            <person name="Nicola S."/>
        </authorList>
    </citation>
    <scope>NUCLEOTIDE SEQUENCE [LARGE SCALE GENOMIC DNA]</scope>
    <source>
        <strain evidence="2 3">DSM 44153</strain>
    </source>
</reference>
<dbReference type="SMART" id="SM00530">
    <property type="entry name" value="HTH_XRE"/>
    <property type="match status" value="1"/>
</dbReference>
<dbReference type="EMBL" id="LQPZ01000016">
    <property type="protein sequence ID" value="ORX06134.1"/>
    <property type="molecule type" value="Genomic_DNA"/>
</dbReference>
<dbReference type="InterPro" id="IPR010982">
    <property type="entry name" value="Lambda_DNA-bd_dom_sf"/>
</dbReference>
<dbReference type="PROSITE" id="PS50943">
    <property type="entry name" value="HTH_CROC1"/>
    <property type="match status" value="1"/>
</dbReference>
<dbReference type="InterPro" id="IPR001387">
    <property type="entry name" value="Cro/C1-type_HTH"/>
</dbReference>
<evidence type="ECO:0000313" key="3">
    <source>
        <dbReference type="Proteomes" id="UP000193090"/>
    </source>
</evidence>
<evidence type="ECO:0000313" key="2">
    <source>
        <dbReference type="EMBL" id="ORX06134.1"/>
    </source>
</evidence>
<dbReference type="Pfam" id="PF01381">
    <property type="entry name" value="HTH_3"/>
    <property type="match status" value="1"/>
</dbReference>